<sequence>MAAPFDPKAYEQAVVKPLRGWSGRELPDDLLARYAIDLGMSDQEVERRLREVRSRWNKGLSSAGFSQKVYRAFLKADEKLQQEHGAKFSRIEWWQAYAAARQGANQEQVDDLARTLREHFGDLGLIAPGQLDATVRAAYASLSPDEVDEAVAKAGVRRSTPVELPKASGLLDTTYRHLRDHLIDAGKSGVVELLHDDAAAFRLLDTPVDLSVAVVNRAVERENKRAGNQGARQALGILATAAKDGDLRKLALFHLVDDVRRQHGHGVPPSALLKQLLRTRWDGDEARLALFSVLNESARTPAGNLGSIRELLEQGRLLAAQQMLSSLSGAEDAAAATALVERQLDKVRELVAGARDALREGAEADAVHRLRQAIALAGDDEDLRAELRRIPPEPVLGITAREDGVTLRVSWRPAASHGPRTRYRLVRKEGRVPTDPDDGVVIAVEAGRTVAVDRKAPAGVPVGYAVFASTEGSPWSRPAGVAAEVLPGVGDVRLSFSDGAVEGRWIVHPDAVGVDVLRGDGVAIVPSGRTQFRDRTAQEGREQVYTLVARYRCGDGTEAVSAPVRVRTTANGRPLPVRALSIQAAEGGTGPRVKLAWKTQADTEVMIRRAVAPCRWRFGDIVAPADLDDYGEEVVGSRDENDGWQLLVAEVPTGLFHYVAFTLGPSGAIRGHDETLGIALPVSGLQHQRLGDAVLLAWEWPERVGTAEVRWQAGEESGKRLLTRQQYQSGGGCRVPCGPVEVRVKVRTKVLAEGGECTSADVELVVPASPPTVRYTVDMTRKPLVGGGTVKVLLRADQEIPRCTVIVVAAEGPVMPRRPADGRELIRGERALSPDHDVDLISALPRLRKPYWVRCFVDTAGVHIVDPPVKQLKVS</sequence>
<dbReference type="InterPro" id="IPR058691">
    <property type="entry name" value="Fn3_SaeA_1st"/>
</dbReference>
<dbReference type="Pfam" id="PF25832">
    <property type="entry name" value="Fn3_SaeA_2nd"/>
    <property type="match status" value="1"/>
</dbReference>
<organism evidence="2 3">
    <name type="scientific">Amycolatopsis coloradensis</name>
    <dbReference type="NCBI Taxonomy" id="76021"/>
    <lineage>
        <taxon>Bacteria</taxon>
        <taxon>Bacillati</taxon>
        <taxon>Actinomycetota</taxon>
        <taxon>Actinomycetes</taxon>
        <taxon>Pseudonocardiales</taxon>
        <taxon>Pseudonocardiaceae</taxon>
        <taxon>Amycolatopsis</taxon>
    </lineage>
</organism>
<dbReference type="Proteomes" id="UP000187486">
    <property type="component" value="Unassembled WGS sequence"/>
</dbReference>
<accession>A0A1R0KYM7</accession>
<dbReference type="RefSeq" id="WP_076157220.1">
    <property type="nucleotide sequence ID" value="NZ_JBEZVB010000002.1"/>
</dbReference>
<evidence type="ECO:0000313" key="3">
    <source>
        <dbReference type="Proteomes" id="UP000187486"/>
    </source>
</evidence>
<dbReference type="OrthoDB" id="4494375at2"/>
<dbReference type="EMBL" id="MQUQ01000004">
    <property type="protein sequence ID" value="OLZ54394.1"/>
    <property type="molecule type" value="Genomic_DNA"/>
</dbReference>
<evidence type="ECO:0000259" key="1">
    <source>
        <dbReference type="Pfam" id="PF25832"/>
    </source>
</evidence>
<evidence type="ECO:0000313" key="2">
    <source>
        <dbReference type="EMBL" id="OLZ54394.1"/>
    </source>
</evidence>
<keyword evidence="3" id="KW-1185">Reference proteome</keyword>
<name>A0A1R0KYM7_9PSEU</name>
<protein>
    <recommendedName>
        <fullName evidence="1">SaeA first Fn3-like domain-containing protein</fullName>
    </recommendedName>
</protein>
<feature type="domain" description="SaeA first Fn3-like" evidence="1">
    <location>
        <begin position="399"/>
        <end position="459"/>
    </location>
</feature>
<proteinExistence type="predicted"/>
<comment type="caution">
    <text evidence="2">The sequence shown here is derived from an EMBL/GenBank/DDBJ whole genome shotgun (WGS) entry which is preliminary data.</text>
</comment>
<dbReference type="STRING" id="76021.BS329_07610"/>
<dbReference type="AlphaFoldDB" id="A0A1R0KYM7"/>
<reference evidence="2 3" key="1">
    <citation type="submission" date="2016-01" db="EMBL/GenBank/DDBJ databases">
        <title>Amycolatopsis coloradensis genome sequencing and assembly.</title>
        <authorList>
            <person name="Mayilraj S."/>
        </authorList>
    </citation>
    <scope>NUCLEOTIDE SEQUENCE [LARGE SCALE GENOMIC DNA]</scope>
    <source>
        <strain evidence="2 3">DSM 44225</strain>
    </source>
</reference>
<gene>
    <name evidence="2" type="ORF">BS329_07610</name>
</gene>